<proteinExistence type="predicted"/>
<dbReference type="EMBL" id="VSSQ01023989">
    <property type="protein sequence ID" value="MPM71257.1"/>
    <property type="molecule type" value="Genomic_DNA"/>
</dbReference>
<organism evidence="1">
    <name type="scientific">bioreactor metagenome</name>
    <dbReference type="NCBI Taxonomy" id="1076179"/>
    <lineage>
        <taxon>unclassified sequences</taxon>
        <taxon>metagenomes</taxon>
        <taxon>ecological metagenomes</taxon>
    </lineage>
</organism>
<dbReference type="AlphaFoldDB" id="A0A645C1Z9"/>
<name>A0A645C1Z9_9ZZZZ</name>
<gene>
    <name evidence="1" type="ORF">SDC9_118220</name>
</gene>
<accession>A0A645C1Z9</accession>
<evidence type="ECO:0000313" key="1">
    <source>
        <dbReference type="EMBL" id="MPM71257.1"/>
    </source>
</evidence>
<reference evidence="1" key="1">
    <citation type="submission" date="2019-08" db="EMBL/GenBank/DDBJ databases">
        <authorList>
            <person name="Kucharzyk K."/>
            <person name="Murdoch R.W."/>
            <person name="Higgins S."/>
            <person name="Loffler F."/>
        </authorList>
    </citation>
    <scope>NUCLEOTIDE SEQUENCE</scope>
</reference>
<protein>
    <submittedName>
        <fullName evidence="1">Uncharacterized protein</fullName>
    </submittedName>
</protein>
<comment type="caution">
    <text evidence="1">The sequence shown here is derived from an EMBL/GenBank/DDBJ whole genome shotgun (WGS) entry which is preliminary data.</text>
</comment>
<sequence length="254" mass="27438">MDAQLSHGGDGEGADVQGRTLGMGNPVLLNLHQSLDGLHKILHRNLGDAQTILGVVHTAGVAVRAEQLNLVFGGAIGLHALKALLRIMEHHGGRVKGDGSIRDDAGIVPALASGIVHDKHVVGKGLTKTQLGLVRGLCLWGSGLRNFDVQHFKNSPLLLFCNDKAKGPRTPVNREAKAKLPWYHSLCRRYGLFCTLSRTAPLSGGTRCRLLRKLPLGGTAPGPDQSGRVRCLAPYGSSLKRRSRRQFPFITFEY</sequence>